<dbReference type="InterPro" id="IPR037721">
    <property type="entry name" value="Ferlin"/>
</dbReference>
<dbReference type="InterPro" id="IPR035892">
    <property type="entry name" value="C2_domain_sf"/>
</dbReference>
<dbReference type="CTD" id="172659"/>
<dbReference type="SUPFAM" id="SSF49562">
    <property type="entry name" value="C2 domain (Calcium/lipid-binding domain, CaLB)"/>
    <property type="match status" value="4"/>
</dbReference>
<dbReference type="GO" id="GO:0007283">
    <property type="term" value="P:spermatogenesis"/>
    <property type="evidence" value="ECO:0000315"/>
    <property type="project" value="WormBase"/>
</dbReference>
<feature type="domain" description="C2" evidence="9">
    <location>
        <begin position="827"/>
        <end position="955"/>
    </location>
</feature>
<dbReference type="PANTHER" id="PTHR12546:SF33">
    <property type="entry name" value="SPERM VESICLE FUSION PROTEIN FER-1"/>
    <property type="match status" value="1"/>
</dbReference>
<feature type="domain" description="C2" evidence="9">
    <location>
        <begin position="1236"/>
        <end position="1357"/>
    </location>
</feature>
<evidence type="ECO:0000313" key="12">
    <source>
        <dbReference type="WormBase" id="F43G9.6b"/>
    </source>
</evidence>
<feature type="region of interest" description="Disordered" evidence="7">
    <location>
        <begin position="1436"/>
        <end position="1492"/>
    </location>
</feature>
<feature type="domain" description="C2" evidence="9">
    <location>
        <begin position="102"/>
        <end position="240"/>
    </location>
</feature>
<evidence type="ECO:0000256" key="2">
    <source>
        <dbReference type="ARBA" id="ARBA00007561"/>
    </source>
</evidence>
<dbReference type="InterPro" id="IPR055072">
    <property type="entry name" value="Ferlin_DSRM"/>
</dbReference>
<feature type="region of interest" description="Disordered" evidence="7">
    <location>
        <begin position="1826"/>
        <end position="1845"/>
    </location>
</feature>
<dbReference type="InterPro" id="IPR037723">
    <property type="entry name" value="C2D_Ferlin"/>
</dbReference>
<comment type="subcellular location">
    <subcellularLocation>
        <location evidence="1">Membrane</location>
        <topology evidence="1">Single-pass membrane protein</topology>
    </subcellularLocation>
</comment>
<protein>
    <submittedName>
        <fullName evidence="10">C2 domain-containing protein</fullName>
    </submittedName>
</protein>
<dbReference type="GO" id="GO:0031268">
    <property type="term" value="P:pseudopodium organization"/>
    <property type="evidence" value="ECO:0000315"/>
    <property type="project" value="WormBase"/>
</dbReference>
<dbReference type="CDD" id="cd04017">
    <property type="entry name" value="C2D_Ferlin"/>
    <property type="match status" value="1"/>
</dbReference>
<evidence type="ECO:0000259" key="9">
    <source>
        <dbReference type="PROSITE" id="PS50004"/>
    </source>
</evidence>
<proteinExistence type="inferred from homology"/>
<dbReference type="Bgee" id="WBGene00001414">
    <property type="expression patterns" value="Expressed in germ cell and 5 other cell types or tissues"/>
</dbReference>
<accession>B2D6N9</accession>
<dbReference type="SMART" id="SM00693">
    <property type="entry name" value="DysFN"/>
    <property type="match status" value="2"/>
</dbReference>
<dbReference type="PROSITE" id="PS50004">
    <property type="entry name" value="C2"/>
    <property type="match status" value="5"/>
</dbReference>
<dbReference type="InterPro" id="IPR032362">
    <property type="entry name" value="Ferlin_C"/>
</dbReference>
<feature type="transmembrane region" description="Helical" evidence="8">
    <location>
        <begin position="1867"/>
        <end position="1892"/>
    </location>
</feature>
<feature type="domain" description="C2" evidence="9">
    <location>
        <begin position="1557"/>
        <end position="1704"/>
    </location>
</feature>
<dbReference type="HOGENOM" id="CLU_001183_2_0_1"/>
<dbReference type="AGR" id="WB:WBGene00001414"/>
<dbReference type="OrthoDB" id="270970at2759"/>
<evidence type="ECO:0000256" key="8">
    <source>
        <dbReference type="SAM" id="Phobius"/>
    </source>
</evidence>
<comment type="similarity">
    <text evidence="2">Belongs to the ferlin family.</text>
</comment>
<dbReference type="EMBL" id="BX284601">
    <property type="protein sequence ID" value="CAQ35045.1"/>
    <property type="molecule type" value="Genomic_DNA"/>
</dbReference>
<organism evidence="10 11">
    <name type="scientific">Caenorhabditis elegans</name>
    <dbReference type="NCBI Taxonomy" id="6239"/>
    <lineage>
        <taxon>Eukaryota</taxon>
        <taxon>Metazoa</taxon>
        <taxon>Ecdysozoa</taxon>
        <taxon>Nematoda</taxon>
        <taxon>Chromadorea</taxon>
        <taxon>Rhabditida</taxon>
        <taxon>Rhabditina</taxon>
        <taxon>Rhabditomorpha</taxon>
        <taxon>Rhabditoidea</taxon>
        <taxon>Rhabditidae</taxon>
        <taxon>Peloderinae</taxon>
        <taxon>Caenorhabditis</taxon>
    </lineage>
</organism>
<keyword evidence="6 8" id="KW-0472">Membrane</keyword>
<dbReference type="FunFam" id="2.60.40.150:FF:000364">
    <property type="entry name" value="Sperm vesicle fusion protein fer-1"/>
    <property type="match status" value="1"/>
</dbReference>
<dbReference type="GO" id="GO:0097723">
    <property type="term" value="P:amoeboid sperm motility"/>
    <property type="evidence" value="ECO:0000315"/>
    <property type="project" value="WormBase"/>
</dbReference>
<dbReference type="GO" id="GO:0007009">
    <property type="term" value="P:plasma membrane organization"/>
    <property type="evidence" value="ECO:0000315"/>
    <property type="project" value="WormBase"/>
</dbReference>
<evidence type="ECO:0000256" key="1">
    <source>
        <dbReference type="ARBA" id="ARBA00004167"/>
    </source>
</evidence>
<evidence type="ECO:0000256" key="6">
    <source>
        <dbReference type="ARBA" id="ARBA00023136"/>
    </source>
</evidence>
<dbReference type="InterPro" id="IPR000008">
    <property type="entry name" value="C2_dom"/>
</dbReference>
<dbReference type="SMART" id="SM00694">
    <property type="entry name" value="DysFC"/>
    <property type="match status" value="2"/>
</dbReference>
<dbReference type="Gene3D" id="2.60.40.150">
    <property type="entry name" value="C2 domain"/>
    <property type="match status" value="3"/>
</dbReference>
<dbReference type="InterPro" id="IPR037724">
    <property type="entry name" value="C2E_Ferlin"/>
</dbReference>
<evidence type="ECO:0000256" key="5">
    <source>
        <dbReference type="ARBA" id="ARBA00022989"/>
    </source>
</evidence>
<reference evidence="10 11" key="1">
    <citation type="journal article" date="1998" name="Science">
        <title>Genome sequence of the nematode C. elegans: a platform for investigating biology.</title>
        <authorList>
            <consortium name="The C. elegans sequencing consortium"/>
            <person name="Sulson J.E."/>
            <person name="Waterston R."/>
        </authorList>
    </citation>
    <scope>NUCLEOTIDE SEQUENCE [LARGE SCALE GENOMIC DNA]</scope>
    <source>
        <strain evidence="10 11">Bristol N2</strain>
    </source>
</reference>
<dbReference type="CDD" id="cd04037">
    <property type="entry name" value="C2E_Ferlin"/>
    <property type="match status" value="1"/>
</dbReference>
<dbReference type="GeneID" id="172659"/>
<dbReference type="InterPro" id="IPR012561">
    <property type="entry name" value="Ferlin_B-domain"/>
</dbReference>
<gene>
    <name evidence="10 12" type="primary">fer-1</name>
    <name evidence="10" type="ORF">CELE_F43G9.6</name>
    <name evidence="12" type="ORF">F43G9.6</name>
</gene>
<feature type="domain" description="C2" evidence="9">
    <location>
        <begin position="993"/>
        <end position="1119"/>
    </location>
</feature>
<feature type="compositionally biased region" description="Basic residues" evidence="7">
    <location>
        <begin position="1473"/>
        <end position="1484"/>
    </location>
</feature>
<dbReference type="CDD" id="cd08374">
    <property type="entry name" value="C2F_Ferlin"/>
    <property type="match status" value="1"/>
</dbReference>
<dbReference type="Pfam" id="PF08150">
    <property type="entry name" value="FerB"/>
    <property type="match status" value="1"/>
</dbReference>
<keyword evidence="3 8" id="KW-0812">Transmembrane</keyword>
<evidence type="ECO:0000313" key="10">
    <source>
        <dbReference type="EMBL" id="CAQ35045.1"/>
    </source>
</evidence>
<evidence type="ECO:0000313" key="11">
    <source>
        <dbReference type="Proteomes" id="UP000001940"/>
    </source>
</evidence>
<dbReference type="SMR" id="B2D6N9"/>
<sequence>MTRTVTHAIPKWRQNILYTIKNQPLEKLAAKVLTLRLVRPTALGESSVGEFSCYLSEVIHSPDRSVIAKWVALGFPGMDDEEPDDIAYENCGFLKVTLSVYRIDESPPTLIDDDGKEQIWSGAHLIDYTLKIRVFSVEQLIRQMINERKIKKKQRFYVMVQCGAHKTETTMESAFLDEDANIASVKFEQEIYLPIQWPTVISEIIFSLFDKKGRGKTCIGKATLPMKMIYEPGETGYLPTFGPAFLNVFDCERVTRFSIFSRKMRGSQQDGSRFVGRLFIAIDCVEYMEKANAQIMHLDHSPIMEAESICKNLEWYNCFCSMSGLNMINPQFASDPVCIMMSIGSFGSTSNEFRSCNSSTLPAEPNWDGCKYFTMPWGNLRPVAEVNAPWEVIEHRIEMSNVLMKMTNMLDTMIWEVRRIGNKAIDHVSSVGMEALECLEQQIDSASKYLGRINPVSSNALDRHILDYRKEKILKLREHFEKEAFSIDYSDGEVDAKLLRMLLKIRSMTLELAEDVQMTIPPVLIKMMSHGKLIGFAKIPISEIFQSDDEAQSGEWCGRTRAINIQWPTLVDQRNRKREHVAVLHAKMWFGRTDQLTKWKEHVQPADIRRFMEMYEVQTKGLALKWKDEADIYDGKWEKTNEVPLENGWNAVGHWIVMNTRHMFVPKLGQHTVHDKAFEIQKRTEDGTWKHFKYTDCYADELKPKDLDKHAKGWEVGSWAQDKFRNNGDEKGWVYSTNGVFFGSGVLTDREEKVHHNFRKRCIKRPRKHEGYNKELEDFEHFRTTMGNENWEYSPSKKEGPYHDLEDRTDRIRRRRYVREVENKDPDSEDPRFRVYEYQMQTGKWQLRCYIMWGNDLLPVVKNSSRAFVRISFAQYSKQTLLVDNSQNPIWNETVMFKSVLIAGGTRDIMKYPPVVSVEVVGECSNNEEANLGHFETKPNVICGNTDVRGTPQWFPLKFSNGRTRGAVLACFELYSEEDKDLIPLEPKCKHNYKERSEIPTEFRPQFDKFHVQFLCWGVRNLKKHKLLAVRRPFVGLTIGDQEFTLQPLKDVRRDPNFPEPMIVFGEVILPSALELSPPLIINLFDARAFNRQPLVGSCLVSDLHKYVSHIVPKVKSDHAERWEQLDLVITEEFDQIIRMVRVPTLTTDPMVPLDWWSRYYASMSQFHRSPGYPESGMEYVRIFRRPLEQMNGYNNFSDFLDTFPFVKSMKGDFDDPEEKEKAGELKCRLLISKLKKGKPPAAINTVVDFVGPTRCLVRVYIIEANGLISNARKGRVDSYVKLHCGKQNVNLKKNYRSECCDPIFGERVDMTVTIPLEKDLKITVMGKRRILSDQEIGSTTIDLENRLLTKWRATGGLSGQFTVQGELQWRDQMTPMEILKSYCYKMMLSVPKIESRQTERGEEKGITIEKITFWFSEVLHVFENEEIAMLNSQRQKAGKENFSDGSDQQNEDVSDGSWDEEDLEREKEKLKWEKHRSKGKPLKKVTTEKAETADGELRKKAKMRIMGSQLQTIALFILRQMNLVPEHVESRPLFSDKGGRTQKGELRMFVDIFPMEYGAIPAPFNIAPRKPINYQLRIAVMDVRGAIPVKRSFAEPVSDLYVKAFINGMTKGHKTDTHFRVLDGTGEFNWRFLLNFDYNPWEKKVVAYTKNRFFCKPVEELVDPILVIELWDKNKFRKDRLLGDIELDLLDFIEGIGSPSDVGVYSTKKRQRGVKCPKCCTRRGCLCKCCIFCFETKCLCGKRKVKKKPFPKPVLFVEPEGYDDTVNIFESRNLYGWWPMLTEEYPHEEPQNAKKKNDDVGKDPKWIMGLVEMDMLLLTKQEADQEPAGKKRSEPNHSPFLEKPDRKSWANSWLVSRIKPCIKYFWHYYGLQILLWLIIIVILILTIFVLLHTWPTILAEIIKAIF</sequence>
<name>B2D6N9_CAEEL</name>
<evidence type="ECO:0000256" key="7">
    <source>
        <dbReference type="SAM" id="MobiDB-lite"/>
    </source>
</evidence>
<dbReference type="Pfam" id="PF16165">
    <property type="entry name" value="Ferlin_C"/>
    <property type="match status" value="1"/>
</dbReference>
<evidence type="ECO:0000256" key="3">
    <source>
        <dbReference type="ARBA" id="ARBA00022692"/>
    </source>
</evidence>
<dbReference type="PeptideAtlas" id="B2D6N9"/>
<dbReference type="SMART" id="SM00239">
    <property type="entry name" value="C2"/>
    <property type="match status" value="4"/>
</dbReference>
<feature type="compositionally biased region" description="Acidic residues" evidence="7">
    <location>
        <begin position="1450"/>
        <end position="1464"/>
    </location>
</feature>
<dbReference type="InterPro" id="IPR037725">
    <property type="entry name" value="C2F_Ferlin"/>
</dbReference>
<dbReference type="WormBase" id="F43G9.6b">
    <property type="protein sequence ID" value="CE42470"/>
    <property type="gene ID" value="WBGene00001414"/>
    <property type="gene designation" value="fer-1"/>
</dbReference>
<dbReference type="Proteomes" id="UP000001940">
    <property type="component" value="Chromosome I"/>
</dbReference>
<dbReference type="SMART" id="SM01201">
    <property type="entry name" value="FerB"/>
    <property type="match status" value="1"/>
</dbReference>
<keyword evidence="4" id="KW-0677">Repeat</keyword>
<keyword evidence="5 8" id="KW-1133">Transmembrane helix</keyword>
<dbReference type="ExpressionAtlas" id="B2D6N9">
    <property type="expression patterns" value="baseline and differential"/>
</dbReference>
<dbReference type="InterPro" id="IPR012560">
    <property type="entry name" value="Ferlin_A-domain"/>
</dbReference>
<dbReference type="GO" id="GO:0061025">
    <property type="term" value="P:membrane fusion"/>
    <property type="evidence" value="ECO:0000315"/>
    <property type="project" value="WormBase"/>
</dbReference>
<dbReference type="Pfam" id="PF22901">
    <property type="entry name" value="dsrm_Ferlin"/>
    <property type="match status" value="1"/>
</dbReference>
<dbReference type="Pfam" id="PF08165">
    <property type="entry name" value="FerA"/>
    <property type="match status" value="1"/>
</dbReference>
<dbReference type="GO" id="GO:0005886">
    <property type="term" value="C:plasma membrane"/>
    <property type="evidence" value="ECO:0007669"/>
    <property type="project" value="UniProtKB-ARBA"/>
</dbReference>
<keyword evidence="11" id="KW-1185">Reference proteome</keyword>
<evidence type="ECO:0000256" key="4">
    <source>
        <dbReference type="ARBA" id="ARBA00022737"/>
    </source>
</evidence>
<dbReference type="Pfam" id="PF00168">
    <property type="entry name" value="C2"/>
    <property type="match status" value="4"/>
</dbReference>
<dbReference type="SMART" id="SM01200">
    <property type="entry name" value="FerA"/>
    <property type="match status" value="1"/>
</dbReference>
<dbReference type="PANTHER" id="PTHR12546">
    <property type="entry name" value="FER-1-LIKE"/>
    <property type="match status" value="1"/>
</dbReference>
<dbReference type="InterPro" id="IPR006614">
    <property type="entry name" value="Peroxin/Ferlin"/>
</dbReference>
<dbReference type="RefSeq" id="NP_001122477.1">
    <property type="nucleotide sequence ID" value="NM_001129005.4"/>
</dbReference>